<dbReference type="InterPro" id="IPR007159">
    <property type="entry name" value="SpoVT-AbrB_dom"/>
</dbReference>
<proteinExistence type="predicted"/>
<sequence length="68" mass="7837">MKIEDWDGDAAIRIPEEMLQEMGINVGDTLYLFEEYVGDTRCLILSKKPKDPDRVNELVEHWNQGGVD</sequence>
<accession>A0ABX9XFK1</accession>
<gene>
    <name evidence="2" type="ORF">EF096_18905</name>
</gene>
<evidence type="ECO:0000313" key="3">
    <source>
        <dbReference type="Proteomes" id="UP000275199"/>
    </source>
</evidence>
<dbReference type="EMBL" id="RKKU01000038">
    <property type="protein sequence ID" value="ROZ80757.1"/>
    <property type="molecule type" value="Genomic_DNA"/>
</dbReference>
<keyword evidence="2" id="KW-0238">DNA-binding</keyword>
<dbReference type="Pfam" id="PF04014">
    <property type="entry name" value="MazE_antitoxin"/>
    <property type="match status" value="1"/>
</dbReference>
<dbReference type="SUPFAM" id="SSF89447">
    <property type="entry name" value="AbrB/MazE/MraZ-like"/>
    <property type="match status" value="1"/>
</dbReference>
<comment type="caution">
    <text evidence="2">The sequence shown here is derived from an EMBL/GenBank/DDBJ whole genome shotgun (WGS) entry which is preliminary data.</text>
</comment>
<feature type="domain" description="SpoVT-AbrB" evidence="1">
    <location>
        <begin position="6"/>
        <end position="52"/>
    </location>
</feature>
<protein>
    <submittedName>
        <fullName evidence="2">AbrB/MazE/SpoVT family DNA-binding domain-containing protein</fullName>
    </submittedName>
</protein>
<organism evidence="2 3">
    <name type="scientific">Pseudomonas neustonica</name>
    <dbReference type="NCBI Taxonomy" id="2487346"/>
    <lineage>
        <taxon>Bacteria</taxon>
        <taxon>Pseudomonadati</taxon>
        <taxon>Pseudomonadota</taxon>
        <taxon>Gammaproteobacteria</taxon>
        <taxon>Pseudomonadales</taxon>
        <taxon>Pseudomonadaceae</taxon>
        <taxon>Pseudomonas</taxon>
    </lineage>
</organism>
<dbReference type="Proteomes" id="UP000275199">
    <property type="component" value="Unassembled WGS sequence"/>
</dbReference>
<dbReference type="Gene3D" id="2.10.260.10">
    <property type="match status" value="1"/>
</dbReference>
<dbReference type="InterPro" id="IPR037914">
    <property type="entry name" value="SpoVT-AbrB_sf"/>
</dbReference>
<keyword evidence="3" id="KW-1185">Reference proteome</keyword>
<reference evidence="2 3" key="1">
    <citation type="submission" date="2018-11" db="EMBL/GenBank/DDBJ databases">
        <authorList>
            <person name="Jang G.I."/>
            <person name="Hwang C.Y."/>
        </authorList>
    </citation>
    <scope>NUCLEOTIDE SEQUENCE [LARGE SCALE GENOMIC DNA]</scope>
    <source>
        <strain evidence="2 3">SSM26</strain>
    </source>
</reference>
<evidence type="ECO:0000259" key="1">
    <source>
        <dbReference type="Pfam" id="PF04014"/>
    </source>
</evidence>
<dbReference type="GO" id="GO:0003677">
    <property type="term" value="F:DNA binding"/>
    <property type="evidence" value="ECO:0007669"/>
    <property type="project" value="UniProtKB-KW"/>
</dbReference>
<evidence type="ECO:0000313" key="2">
    <source>
        <dbReference type="EMBL" id="ROZ80757.1"/>
    </source>
</evidence>
<name>A0ABX9XFK1_9PSED</name>